<dbReference type="Pfam" id="PF10418">
    <property type="entry name" value="DHODB_Fe-S_bind"/>
    <property type="match status" value="1"/>
</dbReference>
<dbReference type="PANTHER" id="PTHR43513:SF3">
    <property type="entry name" value="DIHYDROOROTATE DEHYDROGENASE B (NAD(+)), ELECTRON TRANSFER SUBUNIT-RELATED"/>
    <property type="match status" value="1"/>
</dbReference>
<keyword evidence="9 15" id="KW-0665">Pyrimidine biosynthesis</keyword>
<dbReference type="PRINTS" id="PR00409">
    <property type="entry name" value="PHDIOXRDTASE"/>
</dbReference>
<dbReference type="GO" id="GO:0016491">
    <property type="term" value="F:oxidoreductase activity"/>
    <property type="evidence" value="ECO:0007669"/>
    <property type="project" value="InterPro"/>
</dbReference>
<dbReference type="GO" id="GO:0044205">
    <property type="term" value="P:'de novo' UMP biosynthetic process"/>
    <property type="evidence" value="ECO:0007669"/>
    <property type="project" value="UniProtKB-UniRule"/>
</dbReference>
<evidence type="ECO:0000256" key="8">
    <source>
        <dbReference type="ARBA" id="ARBA00022827"/>
    </source>
</evidence>
<dbReference type="InterPro" id="IPR012165">
    <property type="entry name" value="Cyt_c3_hydrogenase_gsu"/>
</dbReference>
<evidence type="ECO:0000313" key="19">
    <source>
        <dbReference type="EMBL" id="PZD94528.1"/>
    </source>
</evidence>
<dbReference type="GO" id="GO:0046872">
    <property type="term" value="F:metal ion binding"/>
    <property type="evidence" value="ECO:0007669"/>
    <property type="project" value="UniProtKB-KW"/>
</dbReference>
<dbReference type="NCBIfam" id="NF000799">
    <property type="entry name" value="PRK00054.1-4"/>
    <property type="match status" value="1"/>
</dbReference>
<dbReference type="Proteomes" id="UP000249522">
    <property type="component" value="Unassembled WGS sequence"/>
</dbReference>
<keyword evidence="6 15" id="KW-0001">2Fe-2S</keyword>
<dbReference type="InterPro" id="IPR017927">
    <property type="entry name" value="FAD-bd_FR_type"/>
</dbReference>
<accession>A0A2W1L3C7</accession>
<evidence type="ECO:0000256" key="17">
    <source>
        <dbReference type="PIRSR" id="PIRSR006816-2"/>
    </source>
</evidence>
<comment type="similarity">
    <text evidence="2 15">Belongs to the PyrK family.</text>
</comment>
<comment type="cofactor">
    <cofactor evidence="15 16">
        <name>FAD</name>
        <dbReference type="ChEBI" id="CHEBI:57692"/>
    </cofactor>
    <text evidence="15 16">Binds 1 FAD per subunit.</text>
</comment>
<keyword evidence="7 15" id="KW-0479">Metal-binding</keyword>
<keyword evidence="20" id="KW-1185">Reference proteome</keyword>
<dbReference type="InterPro" id="IPR050353">
    <property type="entry name" value="PyrK_electron_transfer"/>
</dbReference>
<dbReference type="InterPro" id="IPR037117">
    <property type="entry name" value="Dihydroorotate_DH_ele_sf"/>
</dbReference>
<comment type="cofactor">
    <cofactor evidence="17">
        <name>[2Fe-2S] cluster</name>
        <dbReference type="ChEBI" id="CHEBI:190135"/>
    </cofactor>
    <text evidence="17">Binds 1 [2Fe-2S] cluster per subunit.</text>
</comment>
<gene>
    <name evidence="15" type="primary">pyrK</name>
    <name evidence="19" type="ORF">DNH61_17575</name>
</gene>
<dbReference type="Pfam" id="PF00175">
    <property type="entry name" value="NAD_binding_1"/>
    <property type="match status" value="1"/>
</dbReference>
<evidence type="ECO:0000256" key="7">
    <source>
        <dbReference type="ARBA" id="ARBA00022723"/>
    </source>
</evidence>
<evidence type="ECO:0000256" key="15">
    <source>
        <dbReference type="HAMAP-Rule" id="MF_01211"/>
    </source>
</evidence>
<feature type="domain" description="FAD-binding FR-type" evidence="18">
    <location>
        <begin position="1"/>
        <end position="101"/>
    </location>
</feature>
<evidence type="ECO:0000256" key="6">
    <source>
        <dbReference type="ARBA" id="ARBA00022714"/>
    </source>
</evidence>
<evidence type="ECO:0000313" key="20">
    <source>
        <dbReference type="Proteomes" id="UP000249522"/>
    </source>
</evidence>
<keyword evidence="12 15" id="KW-0411">Iron-sulfur</keyword>
<dbReference type="InterPro" id="IPR017938">
    <property type="entry name" value="Riboflavin_synthase-like_b-brl"/>
</dbReference>
<dbReference type="EMBL" id="QKRB01000052">
    <property type="protein sequence ID" value="PZD94528.1"/>
    <property type="molecule type" value="Genomic_DNA"/>
</dbReference>
<dbReference type="OrthoDB" id="9778346at2"/>
<keyword evidence="8 15" id="KW-0274">FAD</keyword>
<keyword evidence="5 15" id="KW-0285">Flavoprotein</keyword>
<dbReference type="Gene3D" id="2.10.240.10">
    <property type="entry name" value="Dihydroorotate dehydrogenase, electron transfer subunit"/>
    <property type="match status" value="1"/>
</dbReference>
<evidence type="ECO:0000256" key="13">
    <source>
        <dbReference type="ARBA" id="ARBA00069792"/>
    </source>
</evidence>
<feature type="binding site" evidence="15 17">
    <location>
        <position position="229"/>
    </location>
    <ligand>
        <name>[2Fe-2S] cluster</name>
        <dbReference type="ChEBI" id="CHEBI:190135"/>
    </ligand>
</feature>
<dbReference type="Gene3D" id="3.40.50.80">
    <property type="entry name" value="Nucleotide-binding domain of ferredoxin-NADP reductase (FNR) module"/>
    <property type="match status" value="1"/>
</dbReference>
<feature type="binding site" evidence="15 16">
    <location>
        <begin position="76"/>
        <end position="77"/>
    </location>
    <ligand>
        <name>FAD</name>
        <dbReference type="ChEBI" id="CHEBI:57692"/>
    </ligand>
</feature>
<evidence type="ECO:0000256" key="10">
    <source>
        <dbReference type="ARBA" id="ARBA00022982"/>
    </source>
</evidence>
<dbReference type="RefSeq" id="WP_111147998.1">
    <property type="nucleotide sequence ID" value="NZ_QKRB01000052.1"/>
</dbReference>
<evidence type="ECO:0000256" key="14">
    <source>
        <dbReference type="ARBA" id="ARBA00082223"/>
    </source>
</evidence>
<dbReference type="GO" id="GO:0050660">
    <property type="term" value="F:flavin adenine dinucleotide binding"/>
    <property type="evidence" value="ECO:0007669"/>
    <property type="project" value="InterPro"/>
</dbReference>
<dbReference type="UniPathway" id="UPA00070">
    <property type="reaction ID" value="UER00945"/>
</dbReference>
<keyword evidence="11 15" id="KW-0408">Iron</keyword>
<comment type="function">
    <text evidence="15">Responsible for channeling the electrons from the oxidation of dihydroorotate from the FMN redox center in the PyrD type B subunit to the ultimate electron acceptor NAD(+).</text>
</comment>
<dbReference type="CDD" id="cd06218">
    <property type="entry name" value="DHOD_e_trans"/>
    <property type="match status" value="1"/>
</dbReference>
<dbReference type="InterPro" id="IPR019480">
    <property type="entry name" value="Dihydroorotate_DH_Fe-S-bd"/>
</dbReference>
<evidence type="ECO:0000256" key="12">
    <source>
        <dbReference type="ARBA" id="ARBA00023014"/>
    </source>
</evidence>
<dbReference type="PIRSF" id="PIRSF006816">
    <property type="entry name" value="Cyc3_hyd_g"/>
    <property type="match status" value="1"/>
</dbReference>
<evidence type="ECO:0000256" key="3">
    <source>
        <dbReference type="ARBA" id="ARBA00011669"/>
    </source>
</evidence>
<comment type="cofactor">
    <cofactor evidence="15">
        <name>[2Fe-2S] cluster</name>
        <dbReference type="ChEBI" id="CHEBI:190135"/>
    </cofactor>
    <text evidence="15">Binds 1 [2Fe-2S] cluster per subunit.</text>
</comment>
<feature type="binding site" evidence="15 17">
    <location>
        <position position="221"/>
    </location>
    <ligand>
        <name>[2Fe-2S] cluster</name>
        <dbReference type="ChEBI" id="CHEBI:190135"/>
    </ligand>
</feature>
<evidence type="ECO:0000256" key="1">
    <source>
        <dbReference type="ARBA" id="ARBA00004715"/>
    </source>
</evidence>
<comment type="pathway">
    <text evidence="1 15">Pyrimidine metabolism; UMP biosynthesis via de novo pathway; orotate from (S)-dihydroorotate (NAD(+) route): step 1/1.</text>
</comment>
<dbReference type="PROSITE" id="PS51384">
    <property type="entry name" value="FAD_FR"/>
    <property type="match status" value="1"/>
</dbReference>
<proteinExistence type="inferred from homology"/>
<dbReference type="InterPro" id="IPR023455">
    <property type="entry name" value="Dihydroorotate_DHASE_ETsu"/>
</dbReference>
<evidence type="ECO:0000256" key="2">
    <source>
        <dbReference type="ARBA" id="ARBA00006422"/>
    </source>
</evidence>
<evidence type="ECO:0000256" key="4">
    <source>
        <dbReference type="ARBA" id="ARBA00022448"/>
    </source>
</evidence>
<dbReference type="FunFam" id="2.10.240.10:FF:000001">
    <property type="entry name" value="Dihydroorotate dehydrogenase B (NAD(+)), electron transfer subunit"/>
    <property type="match status" value="1"/>
</dbReference>
<dbReference type="Pfam" id="PF00970">
    <property type="entry name" value="FAD_binding_6"/>
    <property type="match status" value="1"/>
</dbReference>
<dbReference type="InterPro" id="IPR001433">
    <property type="entry name" value="OxRdtase_FAD/NAD-bd"/>
</dbReference>
<dbReference type="GO" id="GO:0009055">
    <property type="term" value="F:electron transfer activity"/>
    <property type="evidence" value="ECO:0007669"/>
    <property type="project" value="UniProtKB-UniRule"/>
</dbReference>
<dbReference type="Gene3D" id="2.40.30.10">
    <property type="entry name" value="Translation factors"/>
    <property type="match status" value="1"/>
</dbReference>
<dbReference type="InterPro" id="IPR008333">
    <property type="entry name" value="Cbr1-like_FAD-bd_dom"/>
</dbReference>
<organism evidence="19 20">
    <name type="scientific">Paenibacillus sambharensis</name>
    <dbReference type="NCBI Taxonomy" id="1803190"/>
    <lineage>
        <taxon>Bacteria</taxon>
        <taxon>Bacillati</taxon>
        <taxon>Bacillota</taxon>
        <taxon>Bacilli</taxon>
        <taxon>Bacillales</taxon>
        <taxon>Paenibacillaceae</taxon>
        <taxon>Paenibacillus</taxon>
    </lineage>
</organism>
<feature type="binding site" evidence="15 17">
    <location>
        <position position="246"/>
    </location>
    <ligand>
        <name>[2Fe-2S] cluster</name>
        <dbReference type="ChEBI" id="CHEBI:190135"/>
    </ligand>
</feature>
<evidence type="ECO:0000256" key="11">
    <source>
        <dbReference type="ARBA" id="ARBA00023004"/>
    </source>
</evidence>
<evidence type="ECO:0000256" key="16">
    <source>
        <dbReference type="PIRSR" id="PIRSR006816-1"/>
    </source>
</evidence>
<dbReference type="GO" id="GO:0051537">
    <property type="term" value="F:2 iron, 2 sulfur cluster binding"/>
    <property type="evidence" value="ECO:0007669"/>
    <property type="project" value="UniProtKB-KW"/>
</dbReference>
<dbReference type="InterPro" id="IPR039261">
    <property type="entry name" value="FNR_nucleotide-bd"/>
</dbReference>
<dbReference type="SUPFAM" id="SSF63380">
    <property type="entry name" value="Riboflavin synthase domain-like"/>
    <property type="match status" value="1"/>
</dbReference>
<name>A0A2W1L3C7_9BACL</name>
<protein>
    <recommendedName>
        <fullName evidence="13 15">Dihydroorotate dehydrogenase B (NAD(+)), electron transfer subunit</fullName>
    </recommendedName>
    <alternativeName>
        <fullName evidence="14 15">Dihydroorotate oxidase B, electron transfer subunit</fullName>
    </alternativeName>
</protein>
<keyword evidence="4 15" id="KW-0813">Transport</keyword>
<evidence type="ECO:0000256" key="9">
    <source>
        <dbReference type="ARBA" id="ARBA00022975"/>
    </source>
</evidence>
<reference evidence="19 20" key="1">
    <citation type="submission" date="2018-06" db="EMBL/GenBank/DDBJ databases">
        <title>Paenibacillus imtechensis sp. nov.</title>
        <authorList>
            <person name="Pinnaka A.K."/>
            <person name="Singh H."/>
            <person name="Kaur M."/>
        </authorList>
    </citation>
    <scope>NUCLEOTIDE SEQUENCE [LARGE SCALE GENOMIC DNA]</scope>
    <source>
        <strain evidence="19 20">SMB1</strain>
    </source>
</reference>
<keyword evidence="10 15" id="KW-0249">Electron transport</keyword>
<feature type="binding site" evidence="15 16">
    <location>
        <begin position="52"/>
        <end position="55"/>
    </location>
    <ligand>
        <name>FAD</name>
        <dbReference type="ChEBI" id="CHEBI:57692"/>
    </ligand>
</feature>
<sequence>MKTELCRVVSHDRIADRIYELVLEGTMAADMLEPGRFVHVKVSGGVDPLLRRPISICDADKAMGRFTMVYRAEGKGTQLLSERRPGEQVDVLGPLGSGFPVDAAVPGETAVLIGGGIGVPPLYYLSRQLTSRGVQVVHVLGFASAKDMFYREQFEVLGPTHIATVDGSCGLQGYVTDVLRAEGMPGCDIYYACGPTAMLRALEASEISKRGYVSLEERMGCGIGACLACVCRLQDDPQGTAYRKVCTDGPVFPVGEVIL</sequence>
<evidence type="ECO:0000256" key="5">
    <source>
        <dbReference type="ARBA" id="ARBA00022630"/>
    </source>
</evidence>
<evidence type="ECO:0000259" key="18">
    <source>
        <dbReference type="PROSITE" id="PS51384"/>
    </source>
</evidence>
<feature type="binding site" evidence="15 16">
    <location>
        <begin position="69"/>
        <end position="71"/>
    </location>
    <ligand>
        <name>FAD</name>
        <dbReference type="ChEBI" id="CHEBI:57692"/>
    </ligand>
</feature>
<dbReference type="AlphaFoldDB" id="A0A2W1L3C7"/>
<comment type="subunit">
    <text evidence="3 15">Heterotetramer of 2 PyrK and 2 PyrD type B subunits.</text>
</comment>
<dbReference type="SUPFAM" id="SSF52343">
    <property type="entry name" value="Ferredoxin reductase-like, C-terminal NADP-linked domain"/>
    <property type="match status" value="1"/>
</dbReference>
<feature type="binding site" evidence="15 17">
    <location>
        <position position="226"/>
    </location>
    <ligand>
        <name>[2Fe-2S] cluster</name>
        <dbReference type="ChEBI" id="CHEBI:190135"/>
    </ligand>
</feature>
<dbReference type="HAMAP" id="MF_01211">
    <property type="entry name" value="DHODB_Fe_S_bind"/>
    <property type="match status" value="1"/>
</dbReference>
<dbReference type="PANTHER" id="PTHR43513">
    <property type="entry name" value="DIHYDROOROTATE DEHYDROGENASE B (NAD(+)), ELECTRON TRANSFER SUBUNIT"/>
    <property type="match status" value="1"/>
</dbReference>
<comment type="caution">
    <text evidence="19">The sequence shown here is derived from an EMBL/GenBank/DDBJ whole genome shotgun (WGS) entry which is preliminary data.</text>
</comment>